<dbReference type="Gene3D" id="2.40.50.40">
    <property type="match status" value="1"/>
</dbReference>
<dbReference type="PROSITE" id="PS50808">
    <property type="entry name" value="ZF_BED"/>
    <property type="match status" value="1"/>
</dbReference>
<keyword evidence="8" id="KW-0539">Nucleus</keyword>
<dbReference type="GO" id="GO:0005634">
    <property type="term" value="C:nucleus"/>
    <property type="evidence" value="ECO:0007669"/>
    <property type="project" value="UniProtKB-SubCell"/>
</dbReference>
<dbReference type="PANTHER" id="PTHR46481:SF10">
    <property type="entry name" value="ZINC FINGER BED DOMAIN-CONTAINING PROTEIN 39"/>
    <property type="match status" value="1"/>
</dbReference>
<keyword evidence="5" id="KW-0805">Transcription regulation</keyword>
<proteinExistence type="predicted"/>
<evidence type="ECO:0000256" key="7">
    <source>
        <dbReference type="ARBA" id="ARBA00023163"/>
    </source>
</evidence>
<comment type="caution">
    <text evidence="13">The sequence shown here is derived from an EMBL/GenBank/DDBJ whole genome shotgun (WGS) entry which is preliminary data.</text>
</comment>
<dbReference type="CDD" id="cd00024">
    <property type="entry name" value="CD_CSD"/>
    <property type="match status" value="1"/>
</dbReference>
<keyword evidence="7" id="KW-0804">Transcription</keyword>
<evidence type="ECO:0000313" key="14">
    <source>
        <dbReference type="Proteomes" id="UP001190700"/>
    </source>
</evidence>
<dbReference type="Pfam" id="PF02892">
    <property type="entry name" value="zf-BED"/>
    <property type="match status" value="1"/>
</dbReference>
<evidence type="ECO:0000256" key="9">
    <source>
        <dbReference type="PROSITE-ProRule" id="PRU00027"/>
    </source>
</evidence>
<comment type="subcellular location">
    <subcellularLocation>
        <location evidence="1">Nucleus</location>
    </subcellularLocation>
</comment>
<dbReference type="GO" id="GO:0003677">
    <property type="term" value="F:DNA binding"/>
    <property type="evidence" value="ECO:0007669"/>
    <property type="project" value="UniProtKB-KW"/>
</dbReference>
<dbReference type="PANTHER" id="PTHR46481">
    <property type="entry name" value="ZINC FINGER BED DOMAIN-CONTAINING PROTEIN 4"/>
    <property type="match status" value="1"/>
</dbReference>
<feature type="region of interest" description="Disordered" evidence="10">
    <location>
        <begin position="284"/>
        <end position="312"/>
    </location>
</feature>
<dbReference type="InterPro" id="IPR052035">
    <property type="entry name" value="ZnF_BED_domain_contain"/>
</dbReference>
<feature type="compositionally biased region" description="Basic and acidic residues" evidence="10">
    <location>
        <begin position="392"/>
        <end position="404"/>
    </location>
</feature>
<evidence type="ECO:0000256" key="10">
    <source>
        <dbReference type="SAM" id="MobiDB-lite"/>
    </source>
</evidence>
<feature type="domain" description="BED-type" evidence="12">
    <location>
        <begin position="417"/>
        <end position="476"/>
    </location>
</feature>
<sequence length="1483" mass="161833">MDTPQRPRTRARARKLATIFDDVGALNAATPTTPQLDSAASEASAAAATLVHRLRRDSFDVQSSKTAATKVLGDKAAKLRGDETSASDIFSQLVSELQQLFTLQSTAFAPLFDLTAADTPVLPAANELLYSVLLLLTAPGSPARNWVEASGADVPADGKRATLEVRLTTLPEDAVKRQFLSALSGPAYATLVDSFARADQRAVVTLLTLQARVREQYRCGRLSGKRTAGRPMSVASCTTDTGLASAIERLSAQLVKLQRDVDSLKQGGSKPPHGKHTKICITMGQRGKGKRPRKSSTTPVTLVAQGKGQVKRTQQHAFDAHGSDETEYWVEDILATRKRYGVDEWLIRWEGLPEGSDTWEPLENIPGYEAEIEAFAKRLEVAQHEIEKKVAADKTKRSAEKNEGEGEDADFVDAPDNLRSPYWKFFKVRKEGKKILEYICKECEKQGVASPKEYCGNTSNLRTHLNHYHKSIAVNIKEEAIMAESGEADESCCKKGSLEAILPQISKEQRDSLHKKITLWLVRRGRPLSLCEHDTEFREVFDEIFRGAYVPPTTHLVYDNILTLSAEGKVKVMEDLKHLFAEGILPSIAGDIWSEGGIAIFGVLVYWMDADFKIQERLVGAIPFSGVRHTGLEVEKAAKTACADFGIGEFGISRGGEHDEEVVYKDTVRHFVHCTVSDNASNIVNGWKCFDGHECSYHTLALTVGAFLEHPKVKQVFVKLRGMTGHFNHSVLGAKVLNECQRRQGLGETKPPKDNDTRSGWGGACKKATWYMNNRSAVQLYDVEHTTKAATAVANLDGSVYKDHQLQVEEWDIVREAVYILQYAASTTDLLQGTSYPTANLVLPLVGKLFNIASDSTTLRYEGKKVEIQETAVQEARQKLCDDLSSRYFEDLMDCKLEDLAVATLLDPRHKSFKFKSATYFMRGKLTKDKAVSWARHAWEKDWKPKQSGEPTATVQKKAKVNGGRAVVTVASFLADSDSDDEGGEEAIELIEVGEAEDELTRYLGYPDSKPETDVSEWWKEHSRKDLPNLGRMARQFLAVPASTAGVERAFSKVGALGLDGCLATYAFASEPTALQQFKDAAASAESAPVEHLSIGRVAFAAVSGPLAGGVAEPTTDGQLLPRASAPVHGEPVDLHEVNRAAFVPPSASLALGPMAPAGSSFKTFNTVHPDWFDIDPEPVDVCDSDDDGEGSNYPPGVCLTEIEGGAPPTTAAFRRFGVPRGSRPFGIGEFALTLFMVATFLFSATAMPTLVVGGGVRGLVEPGATYGYGSLRSHEALLDSLNPPTVPAVNRDPGTLNVRDLMQEPNRRDLVAIRLILEELGFYNTMGQAKLLIKWIRGHNNDRLHDKVDRTAKRAAFRNNVEQRNQYPGAHLDGGHRNAGGTPFLNAVEWPEELALMGYLPEGFGKSDDFATPLWDPPDPLGSGGALGSSVSVSFNVLALPPCPLGSGGVNIYDVSSQLTSDAFLDWNPSAELGSADQLYSG</sequence>
<evidence type="ECO:0000256" key="1">
    <source>
        <dbReference type="ARBA" id="ARBA00004123"/>
    </source>
</evidence>
<dbReference type="InterPro" id="IPR008906">
    <property type="entry name" value="HATC_C_dom"/>
</dbReference>
<evidence type="ECO:0000259" key="11">
    <source>
        <dbReference type="PROSITE" id="PS50013"/>
    </source>
</evidence>
<dbReference type="InterPro" id="IPR003656">
    <property type="entry name" value="Znf_BED"/>
</dbReference>
<dbReference type="SUPFAM" id="SSF54160">
    <property type="entry name" value="Chromo domain-like"/>
    <property type="match status" value="1"/>
</dbReference>
<accession>A0AAE0EPF9</accession>
<evidence type="ECO:0000256" key="4">
    <source>
        <dbReference type="ARBA" id="ARBA00022833"/>
    </source>
</evidence>
<dbReference type="SMART" id="SM00298">
    <property type="entry name" value="CHROMO"/>
    <property type="match status" value="1"/>
</dbReference>
<keyword evidence="2" id="KW-0479">Metal-binding</keyword>
<reference evidence="13 14" key="1">
    <citation type="journal article" date="2015" name="Genome Biol. Evol.">
        <title>Comparative Genomics of a Bacterivorous Green Alga Reveals Evolutionary Causalities and Consequences of Phago-Mixotrophic Mode of Nutrition.</title>
        <authorList>
            <person name="Burns J.A."/>
            <person name="Paasch A."/>
            <person name="Narechania A."/>
            <person name="Kim E."/>
        </authorList>
    </citation>
    <scope>NUCLEOTIDE SEQUENCE [LARGE SCALE GENOMIC DNA]</scope>
    <source>
        <strain evidence="13 14">PLY_AMNH</strain>
    </source>
</reference>
<keyword evidence="3 9" id="KW-0863">Zinc-finger</keyword>
<evidence type="ECO:0008006" key="15">
    <source>
        <dbReference type="Google" id="ProtNLM"/>
    </source>
</evidence>
<evidence type="ECO:0000256" key="6">
    <source>
        <dbReference type="ARBA" id="ARBA00023125"/>
    </source>
</evidence>
<dbReference type="GO" id="GO:0008270">
    <property type="term" value="F:zinc ion binding"/>
    <property type="evidence" value="ECO:0007669"/>
    <property type="project" value="UniProtKB-KW"/>
</dbReference>
<protein>
    <recommendedName>
        <fullName evidence="15">Chromo domain-containing protein</fullName>
    </recommendedName>
</protein>
<dbReference type="PROSITE" id="PS50013">
    <property type="entry name" value="CHROMO_2"/>
    <property type="match status" value="1"/>
</dbReference>
<organism evidence="13 14">
    <name type="scientific">Cymbomonas tetramitiformis</name>
    <dbReference type="NCBI Taxonomy" id="36881"/>
    <lineage>
        <taxon>Eukaryota</taxon>
        <taxon>Viridiplantae</taxon>
        <taxon>Chlorophyta</taxon>
        <taxon>Pyramimonadophyceae</taxon>
        <taxon>Pyramimonadales</taxon>
        <taxon>Pyramimonadaceae</taxon>
        <taxon>Cymbomonas</taxon>
    </lineage>
</organism>
<dbReference type="InterPro" id="IPR016197">
    <property type="entry name" value="Chromo-like_dom_sf"/>
</dbReference>
<dbReference type="EMBL" id="LGRX02035339">
    <property type="protein sequence ID" value="KAK3235222.1"/>
    <property type="molecule type" value="Genomic_DNA"/>
</dbReference>
<dbReference type="GO" id="GO:0046983">
    <property type="term" value="F:protein dimerization activity"/>
    <property type="evidence" value="ECO:0007669"/>
    <property type="project" value="InterPro"/>
</dbReference>
<evidence type="ECO:0000256" key="3">
    <source>
        <dbReference type="ARBA" id="ARBA00022771"/>
    </source>
</evidence>
<dbReference type="Proteomes" id="UP001190700">
    <property type="component" value="Unassembled WGS sequence"/>
</dbReference>
<evidence type="ECO:0000313" key="13">
    <source>
        <dbReference type="EMBL" id="KAK3235222.1"/>
    </source>
</evidence>
<gene>
    <name evidence="13" type="ORF">CYMTET_54549</name>
</gene>
<dbReference type="Pfam" id="PF05699">
    <property type="entry name" value="Dimer_Tnp_hAT"/>
    <property type="match status" value="1"/>
</dbReference>
<keyword evidence="4" id="KW-0862">Zinc</keyword>
<name>A0AAE0EPF9_9CHLO</name>
<dbReference type="InterPro" id="IPR023780">
    <property type="entry name" value="Chromo_domain"/>
</dbReference>
<evidence type="ECO:0000259" key="12">
    <source>
        <dbReference type="PROSITE" id="PS50808"/>
    </source>
</evidence>
<evidence type="ECO:0000256" key="2">
    <source>
        <dbReference type="ARBA" id="ARBA00022723"/>
    </source>
</evidence>
<dbReference type="SUPFAM" id="SSF53098">
    <property type="entry name" value="Ribonuclease H-like"/>
    <property type="match status" value="1"/>
</dbReference>
<evidence type="ECO:0000256" key="5">
    <source>
        <dbReference type="ARBA" id="ARBA00023015"/>
    </source>
</evidence>
<feature type="region of interest" description="Disordered" evidence="10">
    <location>
        <begin position="392"/>
        <end position="412"/>
    </location>
</feature>
<dbReference type="SMART" id="SM00614">
    <property type="entry name" value="ZnF_BED"/>
    <property type="match status" value="1"/>
</dbReference>
<dbReference type="Pfam" id="PF00385">
    <property type="entry name" value="Chromo"/>
    <property type="match status" value="1"/>
</dbReference>
<evidence type="ECO:0000256" key="8">
    <source>
        <dbReference type="ARBA" id="ARBA00023242"/>
    </source>
</evidence>
<keyword evidence="14" id="KW-1185">Reference proteome</keyword>
<dbReference type="InterPro" id="IPR012337">
    <property type="entry name" value="RNaseH-like_sf"/>
</dbReference>
<dbReference type="InterPro" id="IPR000953">
    <property type="entry name" value="Chromo/chromo_shadow_dom"/>
</dbReference>
<feature type="domain" description="Chromo" evidence="11">
    <location>
        <begin position="328"/>
        <end position="387"/>
    </location>
</feature>
<keyword evidence="6" id="KW-0238">DNA-binding</keyword>